<gene>
    <name evidence="8" type="ORF">DL346_01110</name>
</gene>
<dbReference type="PANTHER" id="PTHR43649">
    <property type="entry name" value="ARABINOSE-BINDING PROTEIN-RELATED"/>
    <property type="match status" value="1"/>
</dbReference>
<name>A0A328U5N7_9BACL</name>
<keyword evidence="5" id="KW-0449">Lipoprotein</keyword>
<dbReference type="InterPro" id="IPR006059">
    <property type="entry name" value="SBP"/>
</dbReference>
<protein>
    <submittedName>
        <fullName evidence="8">ABC transporter substrate-binding protein</fullName>
    </submittedName>
</protein>
<dbReference type="AlphaFoldDB" id="A0A328U5N7"/>
<dbReference type="PANTHER" id="PTHR43649:SF33">
    <property type="entry name" value="POLYGALACTURONAN_RHAMNOGALACTURONAN-BINDING PROTEIN YTCQ"/>
    <property type="match status" value="1"/>
</dbReference>
<reference evidence="8 9" key="1">
    <citation type="submission" date="2018-06" db="EMBL/GenBank/DDBJ databases">
        <title>Paenibacillus montanisoli sp. nov., isolated from mountain area soil.</title>
        <authorList>
            <person name="Wu M."/>
        </authorList>
    </citation>
    <scope>NUCLEOTIDE SEQUENCE [LARGE SCALE GENOMIC DNA]</scope>
    <source>
        <strain evidence="8 9">RA17</strain>
    </source>
</reference>
<feature type="chain" id="PRO_5038611181" evidence="7">
    <location>
        <begin position="24"/>
        <end position="441"/>
    </location>
</feature>
<keyword evidence="4" id="KW-0564">Palmitate</keyword>
<evidence type="ECO:0000256" key="1">
    <source>
        <dbReference type="ARBA" id="ARBA00022475"/>
    </source>
</evidence>
<keyword evidence="2 7" id="KW-0732">Signal</keyword>
<accession>A0A328U5N7</accession>
<feature type="region of interest" description="Disordered" evidence="6">
    <location>
        <begin position="33"/>
        <end position="73"/>
    </location>
</feature>
<proteinExistence type="predicted"/>
<dbReference type="Pfam" id="PF01547">
    <property type="entry name" value="SBP_bac_1"/>
    <property type="match status" value="1"/>
</dbReference>
<evidence type="ECO:0000256" key="6">
    <source>
        <dbReference type="SAM" id="MobiDB-lite"/>
    </source>
</evidence>
<dbReference type="SUPFAM" id="SSF53850">
    <property type="entry name" value="Periplasmic binding protein-like II"/>
    <property type="match status" value="1"/>
</dbReference>
<dbReference type="Proteomes" id="UP000249260">
    <property type="component" value="Unassembled WGS sequence"/>
</dbReference>
<comment type="caution">
    <text evidence="8">The sequence shown here is derived from an EMBL/GenBank/DDBJ whole genome shotgun (WGS) entry which is preliminary data.</text>
</comment>
<organism evidence="8 9">
    <name type="scientific">Paenibacillus montanisoli</name>
    <dbReference type="NCBI Taxonomy" id="2081970"/>
    <lineage>
        <taxon>Bacteria</taxon>
        <taxon>Bacillati</taxon>
        <taxon>Bacillota</taxon>
        <taxon>Bacilli</taxon>
        <taxon>Bacillales</taxon>
        <taxon>Paenibacillaceae</taxon>
        <taxon>Paenibacillus</taxon>
    </lineage>
</organism>
<dbReference type="EMBL" id="QLUW01000001">
    <property type="protein sequence ID" value="RAP77133.1"/>
    <property type="molecule type" value="Genomic_DNA"/>
</dbReference>
<evidence type="ECO:0000256" key="2">
    <source>
        <dbReference type="ARBA" id="ARBA00022729"/>
    </source>
</evidence>
<dbReference type="OrthoDB" id="9787283at2"/>
<sequence length="441" mass="49320">MFMHKRILILFMMVALIVIPVLSGCSNNANDTNNTANTNTNTGANVESKTNSNASTGDAANADNSPVTPPGEFPITKEKVTLKVMIPSQPGVTWETNAFTKWYEEKTNVHLEFDEVAADGAAEALNLRLASGDIPDMIIGFAVSPAQQQIYGDQGVFLDLKPFIEKYGHYIKDLYEYDPTAEATITTPNKKIYSMPNTSDCFHCQFAQKMWIYKPWLDELNLPIPTTTDEFYTTLKAFKEHYPGSVPLVTMPNSWNTDIDAFLMNSFIFNDYMVNKRMWLNNGKVDVSFNKPEFREGLEYLNKLYSEGLLAPESFTNDAASLTAMVMKEKHIVGASAGGYAGLFADLASDKWYNFVAVPPLKGPNGVQIAAWNPFITTTGGLLINANTKYPEVAYRWADGLYQEEVFERQKYGQPETYYTFNVGDLKGINGDQAVWKELKP</sequence>
<keyword evidence="9" id="KW-1185">Reference proteome</keyword>
<evidence type="ECO:0000256" key="3">
    <source>
        <dbReference type="ARBA" id="ARBA00023136"/>
    </source>
</evidence>
<feature type="signal peptide" evidence="7">
    <location>
        <begin position="1"/>
        <end position="23"/>
    </location>
</feature>
<evidence type="ECO:0000256" key="5">
    <source>
        <dbReference type="ARBA" id="ARBA00023288"/>
    </source>
</evidence>
<dbReference type="Gene3D" id="3.40.190.10">
    <property type="entry name" value="Periplasmic binding protein-like II"/>
    <property type="match status" value="2"/>
</dbReference>
<evidence type="ECO:0000313" key="8">
    <source>
        <dbReference type="EMBL" id="RAP77133.1"/>
    </source>
</evidence>
<evidence type="ECO:0000313" key="9">
    <source>
        <dbReference type="Proteomes" id="UP000249260"/>
    </source>
</evidence>
<evidence type="ECO:0000256" key="7">
    <source>
        <dbReference type="SAM" id="SignalP"/>
    </source>
</evidence>
<dbReference type="InterPro" id="IPR050490">
    <property type="entry name" value="Bact_solute-bd_prot1"/>
</dbReference>
<feature type="compositionally biased region" description="Low complexity" evidence="6">
    <location>
        <begin position="33"/>
        <end position="45"/>
    </location>
</feature>
<dbReference type="PROSITE" id="PS51257">
    <property type="entry name" value="PROKAR_LIPOPROTEIN"/>
    <property type="match status" value="1"/>
</dbReference>
<evidence type="ECO:0000256" key="4">
    <source>
        <dbReference type="ARBA" id="ARBA00023139"/>
    </source>
</evidence>
<keyword evidence="3" id="KW-0472">Membrane</keyword>
<keyword evidence="1" id="KW-1003">Cell membrane</keyword>
<feature type="compositionally biased region" description="Polar residues" evidence="6">
    <location>
        <begin position="47"/>
        <end position="66"/>
    </location>
</feature>